<dbReference type="STRING" id="28092.WM40_16075"/>
<name>A0A0F5JXS2_9BURK</name>
<keyword evidence="2" id="KW-1185">Reference proteome</keyword>
<organism evidence="1 2">
    <name type="scientific">Robbsia andropogonis</name>
    <dbReference type="NCBI Taxonomy" id="28092"/>
    <lineage>
        <taxon>Bacteria</taxon>
        <taxon>Pseudomonadati</taxon>
        <taxon>Pseudomonadota</taxon>
        <taxon>Betaproteobacteria</taxon>
        <taxon>Burkholderiales</taxon>
        <taxon>Burkholderiaceae</taxon>
        <taxon>Robbsia</taxon>
    </lineage>
</organism>
<dbReference type="PANTHER" id="PTHR21192">
    <property type="entry name" value="NUCLEAR PROTEIN E3-3"/>
    <property type="match status" value="1"/>
</dbReference>
<accession>A0A0F5JXS2</accession>
<dbReference type="SUPFAM" id="SSF64076">
    <property type="entry name" value="MTH938-like"/>
    <property type="match status" value="1"/>
</dbReference>
<dbReference type="OrthoDB" id="9800373at2"/>
<sequence>MKLEQESAEGAGVRNVVTGYGDDYVEINKTRFTHSVLLMPDGPVLPWEPARFEAFDAAHFAPLAAAAPELVLLGTGRALRFGHPRLYAALTAKRIGVETMDLTAACRTFNILAGEGRRVAAALLIETRD</sequence>
<dbReference type="InterPro" id="IPR036748">
    <property type="entry name" value="MTH938-like_sf"/>
</dbReference>
<dbReference type="PATRIC" id="fig|28092.6.peg.3788"/>
<evidence type="ECO:0000313" key="2">
    <source>
        <dbReference type="Proteomes" id="UP000033618"/>
    </source>
</evidence>
<gene>
    <name evidence="1" type="ORF">WM40_16075</name>
</gene>
<dbReference type="EMBL" id="LAQU01000017">
    <property type="protein sequence ID" value="KKB62666.1"/>
    <property type="molecule type" value="Genomic_DNA"/>
</dbReference>
<dbReference type="CDD" id="cd05560">
    <property type="entry name" value="Xcc1710_like"/>
    <property type="match status" value="1"/>
</dbReference>
<proteinExistence type="predicted"/>
<comment type="caution">
    <text evidence="1">The sequence shown here is derived from an EMBL/GenBank/DDBJ whole genome shotgun (WGS) entry which is preliminary data.</text>
</comment>
<dbReference type="AlphaFoldDB" id="A0A0F5JXS2"/>
<dbReference type="Pfam" id="PF04430">
    <property type="entry name" value="DUF498"/>
    <property type="match status" value="1"/>
</dbReference>
<evidence type="ECO:0000313" key="1">
    <source>
        <dbReference type="EMBL" id="KKB62666.1"/>
    </source>
</evidence>
<dbReference type="RefSeq" id="WP_024901238.1">
    <property type="nucleotide sequence ID" value="NZ_CADFGU010000002.1"/>
</dbReference>
<protein>
    <submittedName>
        <fullName evidence="1">Uncharacterized protein</fullName>
    </submittedName>
</protein>
<dbReference type="PANTHER" id="PTHR21192:SF2">
    <property type="entry name" value="NADH DEHYDROGENASE [UBIQUINONE] 1 ALPHA SUBCOMPLEX ASSEMBLY FACTOR 3"/>
    <property type="match status" value="1"/>
</dbReference>
<reference evidence="1 2" key="1">
    <citation type="submission" date="2015-03" db="EMBL/GenBank/DDBJ databases">
        <title>Draft Genome Sequence of Burkholderia andropogonis type strain ICMP2807, isolated from Sorghum bicolor.</title>
        <authorList>
            <person name="Lopes-Santos L."/>
            <person name="Castro D.B."/>
            <person name="Ottoboni L.M."/>
            <person name="Park D."/>
            <person name="Weirc B.S."/>
            <person name="Destefano S.A."/>
        </authorList>
    </citation>
    <scope>NUCLEOTIDE SEQUENCE [LARGE SCALE GENOMIC DNA]</scope>
    <source>
        <strain evidence="1 2">ICMP2807</strain>
    </source>
</reference>
<dbReference type="Gene3D" id="3.40.1230.10">
    <property type="entry name" value="MTH938-like"/>
    <property type="match status" value="1"/>
</dbReference>
<dbReference type="InterPro" id="IPR007523">
    <property type="entry name" value="NDUFAF3/AAMDC"/>
</dbReference>
<dbReference type="Proteomes" id="UP000033618">
    <property type="component" value="Unassembled WGS sequence"/>
</dbReference>